<evidence type="ECO:0000259" key="2">
    <source>
        <dbReference type="Pfam" id="PF02625"/>
    </source>
</evidence>
<dbReference type="RefSeq" id="WP_183474813.1">
    <property type="nucleotide sequence ID" value="NZ_JACIBX010000013.1"/>
</dbReference>
<proteinExistence type="predicted"/>
<gene>
    <name evidence="4" type="ORF">FHS00_002932</name>
</gene>
<feature type="region of interest" description="Disordered" evidence="1">
    <location>
        <begin position="280"/>
        <end position="305"/>
    </location>
</feature>
<dbReference type="Pfam" id="PF02625">
    <property type="entry name" value="XdhC_CoxI"/>
    <property type="match status" value="1"/>
</dbReference>
<evidence type="ECO:0000313" key="5">
    <source>
        <dbReference type="Proteomes" id="UP000576152"/>
    </source>
</evidence>
<dbReference type="InterPro" id="IPR003777">
    <property type="entry name" value="XdhC_CoxI"/>
</dbReference>
<comment type="caution">
    <text evidence="4">The sequence shown here is derived from an EMBL/GenBank/DDBJ whole genome shotgun (WGS) entry which is preliminary data.</text>
</comment>
<accession>A0ABR6HSC0</accession>
<dbReference type="Proteomes" id="UP000576152">
    <property type="component" value="Unassembled WGS sequence"/>
</dbReference>
<reference evidence="4 5" key="1">
    <citation type="submission" date="2020-08" db="EMBL/GenBank/DDBJ databases">
        <title>Genomic Encyclopedia of Type Strains, Phase III (KMG-III): the genomes of soil and plant-associated and newly described type strains.</title>
        <authorList>
            <person name="Whitman W."/>
        </authorList>
    </citation>
    <scope>NUCLEOTIDE SEQUENCE [LARGE SCALE GENOMIC DNA]</scope>
    <source>
        <strain evidence="4 5">CECT 8572</strain>
    </source>
</reference>
<dbReference type="InterPro" id="IPR027051">
    <property type="entry name" value="XdhC_Rossmann_dom"/>
</dbReference>
<dbReference type="Gene3D" id="3.40.50.720">
    <property type="entry name" value="NAD(P)-binding Rossmann-like Domain"/>
    <property type="match status" value="1"/>
</dbReference>
<dbReference type="EMBL" id="JACIBX010000013">
    <property type="protein sequence ID" value="MBB3713330.1"/>
    <property type="molecule type" value="Genomic_DNA"/>
</dbReference>
<keyword evidence="5" id="KW-1185">Reference proteome</keyword>
<name>A0ABR6HSC0_9RHOB</name>
<dbReference type="PANTHER" id="PTHR30388">
    <property type="entry name" value="ALDEHYDE OXIDOREDUCTASE MOLYBDENUM COFACTOR ASSEMBLY PROTEIN"/>
    <property type="match status" value="1"/>
</dbReference>
<dbReference type="PANTHER" id="PTHR30388:SF4">
    <property type="entry name" value="MOLYBDENUM COFACTOR INSERTION CHAPERONE PAOD"/>
    <property type="match status" value="1"/>
</dbReference>
<protein>
    <submittedName>
        <fullName evidence="4">Xanthine dehydrogenase accessory factor</fullName>
    </submittedName>
</protein>
<organism evidence="4 5">
    <name type="scientific">Limimaricola variabilis</name>
    <dbReference type="NCBI Taxonomy" id="1492771"/>
    <lineage>
        <taxon>Bacteria</taxon>
        <taxon>Pseudomonadati</taxon>
        <taxon>Pseudomonadota</taxon>
        <taxon>Alphaproteobacteria</taxon>
        <taxon>Rhodobacterales</taxon>
        <taxon>Paracoccaceae</taxon>
        <taxon>Limimaricola</taxon>
    </lineage>
</organism>
<dbReference type="InterPro" id="IPR052698">
    <property type="entry name" value="MoCofactor_Util/Proc"/>
</dbReference>
<feature type="domain" description="XdhC Rossmann" evidence="3">
    <location>
        <begin position="155"/>
        <end position="273"/>
    </location>
</feature>
<evidence type="ECO:0000313" key="4">
    <source>
        <dbReference type="EMBL" id="MBB3713330.1"/>
    </source>
</evidence>
<dbReference type="Pfam" id="PF13478">
    <property type="entry name" value="XdhC_C"/>
    <property type="match status" value="1"/>
</dbReference>
<evidence type="ECO:0000259" key="3">
    <source>
        <dbReference type="Pfam" id="PF13478"/>
    </source>
</evidence>
<sequence>MPRQPANEAQADAPFAPLFEYEAASVLRPLSDSGGVLAVLTGIEGGFYRPCGAMMGFPDGAAPVGQLSSGCIEGDLALQAAEVHRSGQPRRLRYGKGSPFIDIRLPCGSGIDISLVPVAPGPMLDRPLADLADRRETRLQVEGLPALTLRPDPRMLVLGEGGEADTFSRIARAAGYPVRRAARIDPDAIDRFTAVVLFFHDHDHEAELLSVALDSPAFWVGAQGSARAQSRRRAALAEAGFGASALDRLRGPIGLIPGARDPRVLAVSVLAEIVEAASCIPTDPDPAPRREAYHDPIPSRSPAWR</sequence>
<evidence type="ECO:0000256" key="1">
    <source>
        <dbReference type="SAM" id="MobiDB-lite"/>
    </source>
</evidence>
<feature type="domain" description="XdhC- CoxI" evidence="2">
    <location>
        <begin position="35"/>
        <end position="95"/>
    </location>
</feature>